<sequence length="139" mass="15364">MSKNGEDDSGQGKTIFEVKPSEPDANSEEEPIRRDSTCTDEPGAHLRSLKFRNMDASNRATIHGTSSKFFRSKSPSPLGLRRSHHTSETNGMHHLVPPSQGMFSRKRQGSNCSQLSADRISMLSAVSYTNYYKSSVDLG</sequence>
<evidence type="ECO:0000313" key="2">
    <source>
        <dbReference type="EMBL" id="KAL3307520.1"/>
    </source>
</evidence>
<dbReference type="Proteomes" id="UP001626550">
    <property type="component" value="Unassembled WGS sequence"/>
</dbReference>
<feature type="region of interest" description="Disordered" evidence="1">
    <location>
        <begin position="1"/>
        <end position="46"/>
    </location>
</feature>
<proteinExistence type="predicted"/>
<feature type="region of interest" description="Disordered" evidence="1">
    <location>
        <begin position="60"/>
        <end position="110"/>
    </location>
</feature>
<evidence type="ECO:0000313" key="3">
    <source>
        <dbReference type="Proteomes" id="UP001626550"/>
    </source>
</evidence>
<evidence type="ECO:0000256" key="1">
    <source>
        <dbReference type="SAM" id="MobiDB-lite"/>
    </source>
</evidence>
<keyword evidence="3" id="KW-1185">Reference proteome</keyword>
<dbReference type="AlphaFoldDB" id="A0ABD2PJ97"/>
<protein>
    <submittedName>
        <fullName evidence="2">Uncharacterized protein</fullName>
    </submittedName>
</protein>
<gene>
    <name evidence="2" type="ORF">Ciccas_013963</name>
</gene>
<name>A0ABD2PJ97_9PLAT</name>
<dbReference type="EMBL" id="JBJKFK010007149">
    <property type="protein sequence ID" value="KAL3307520.1"/>
    <property type="molecule type" value="Genomic_DNA"/>
</dbReference>
<feature type="compositionally biased region" description="Low complexity" evidence="1">
    <location>
        <begin position="66"/>
        <end position="77"/>
    </location>
</feature>
<organism evidence="2 3">
    <name type="scientific">Cichlidogyrus casuarinus</name>
    <dbReference type="NCBI Taxonomy" id="1844966"/>
    <lineage>
        <taxon>Eukaryota</taxon>
        <taxon>Metazoa</taxon>
        <taxon>Spiralia</taxon>
        <taxon>Lophotrochozoa</taxon>
        <taxon>Platyhelminthes</taxon>
        <taxon>Monogenea</taxon>
        <taxon>Monopisthocotylea</taxon>
        <taxon>Dactylogyridea</taxon>
        <taxon>Ancyrocephalidae</taxon>
        <taxon>Cichlidogyrus</taxon>
    </lineage>
</organism>
<comment type="caution">
    <text evidence="2">The sequence shown here is derived from an EMBL/GenBank/DDBJ whole genome shotgun (WGS) entry which is preliminary data.</text>
</comment>
<accession>A0ABD2PJ97</accession>
<reference evidence="2 3" key="1">
    <citation type="submission" date="2024-11" db="EMBL/GenBank/DDBJ databases">
        <title>Adaptive evolution of stress response genes in parasites aligns with host niche diversity.</title>
        <authorList>
            <person name="Hahn C."/>
            <person name="Resl P."/>
        </authorList>
    </citation>
    <scope>NUCLEOTIDE SEQUENCE [LARGE SCALE GENOMIC DNA]</scope>
    <source>
        <strain evidence="2">EGGRZ-B1_66</strain>
        <tissue evidence="2">Body</tissue>
    </source>
</reference>